<dbReference type="Proteomes" id="UP001337655">
    <property type="component" value="Unassembled WGS sequence"/>
</dbReference>
<comment type="caution">
    <text evidence="2">The sequence shown here is derived from an EMBL/GenBank/DDBJ whole genome shotgun (WGS) entry which is preliminary data.</text>
</comment>
<feature type="compositionally biased region" description="Basic and acidic residues" evidence="1">
    <location>
        <begin position="1"/>
        <end position="10"/>
    </location>
</feature>
<feature type="compositionally biased region" description="Polar residues" evidence="1">
    <location>
        <begin position="384"/>
        <end position="394"/>
    </location>
</feature>
<accession>A0AAV9PDD3</accession>
<feature type="region of interest" description="Disordered" evidence="1">
    <location>
        <begin position="384"/>
        <end position="407"/>
    </location>
</feature>
<name>A0AAV9PDD3_9PEZI</name>
<protein>
    <submittedName>
        <fullName evidence="2">Uncharacterized protein</fullName>
    </submittedName>
</protein>
<dbReference type="GeneID" id="89926170"/>
<reference evidence="2 3" key="1">
    <citation type="submission" date="2023-08" db="EMBL/GenBank/DDBJ databases">
        <title>Black Yeasts Isolated from many extreme environments.</title>
        <authorList>
            <person name="Coleine C."/>
            <person name="Stajich J.E."/>
            <person name="Selbmann L."/>
        </authorList>
    </citation>
    <scope>NUCLEOTIDE SEQUENCE [LARGE SCALE GENOMIC DNA]</scope>
    <source>
        <strain evidence="2 3">CCFEE 5935</strain>
    </source>
</reference>
<dbReference type="RefSeq" id="XP_064659438.1">
    <property type="nucleotide sequence ID" value="XM_064802077.1"/>
</dbReference>
<sequence>MKRSRSESPRSVRRKSARLAAQPFSRQRVLPSIKPQSNYEDLQLREPRLYCNTCNLYQPLAQGRAGDSGPQNRAHAIAEVVQEIDDLVASTKKRLRRKYAQFQTLTERFVDYVSTRKYIYEDGDLLALPYENLKYTLKEVCYNTSDPERYAAYVMRAITAAAQLPRPRDEKHPKWSPTEPGKEKGNLLDKCLALIGVVIDNDMAKEAVHALVLLKVHLHAGSKRMTYGDHAPAHKALDRIIYALIDDNNVPNGARSCNDVNGKPLTSPHHEHRCTVLMHGLVWHSGPARQGLGEMDFASAARLLRTAYLKHDCGLPHTSCDASRRQCFHQNSLDLPEYLHKRAWSEVRFNVFSTAGTLLSAELAKHVFEYALVAEEVPFVPTNLKSTTQSQPNRVRNEEGVASGRGG</sequence>
<dbReference type="EMBL" id="JAVRRT010000007">
    <property type="protein sequence ID" value="KAK5170240.1"/>
    <property type="molecule type" value="Genomic_DNA"/>
</dbReference>
<evidence type="ECO:0000256" key="1">
    <source>
        <dbReference type="SAM" id="MobiDB-lite"/>
    </source>
</evidence>
<evidence type="ECO:0000313" key="3">
    <source>
        <dbReference type="Proteomes" id="UP001337655"/>
    </source>
</evidence>
<proteinExistence type="predicted"/>
<gene>
    <name evidence="2" type="ORF">LTR77_004826</name>
</gene>
<dbReference type="AlphaFoldDB" id="A0AAV9PDD3"/>
<evidence type="ECO:0000313" key="2">
    <source>
        <dbReference type="EMBL" id="KAK5170240.1"/>
    </source>
</evidence>
<organism evidence="2 3">
    <name type="scientific">Saxophila tyrrhenica</name>
    <dbReference type="NCBI Taxonomy" id="1690608"/>
    <lineage>
        <taxon>Eukaryota</taxon>
        <taxon>Fungi</taxon>
        <taxon>Dikarya</taxon>
        <taxon>Ascomycota</taxon>
        <taxon>Pezizomycotina</taxon>
        <taxon>Dothideomycetes</taxon>
        <taxon>Dothideomycetidae</taxon>
        <taxon>Mycosphaerellales</taxon>
        <taxon>Extremaceae</taxon>
        <taxon>Saxophila</taxon>
    </lineage>
</organism>
<keyword evidence="3" id="KW-1185">Reference proteome</keyword>
<feature type="region of interest" description="Disordered" evidence="1">
    <location>
        <begin position="1"/>
        <end position="25"/>
    </location>
</feature>